<comment type="caution">
    <text evidence="1">The sequence shown here is derived from an EMBL/GenBank/DDBJ whole genome shotgun (WGS) entry which is preliminary data.</text>
</comment>
<accession>A0A5N3XIL5</accession>
<name>A0A5N3XIL5_MUNRE</name>
<sequence length="53" mass="6268">MDKRRRTLTRLNLDKAILIWNGNNFLLTIQSTPNNAMWKTTSDCFCFQDWTSS</sequence>
<gene>
    <name evidence="1" type="ORF">FD755_014735</name>
</gene>
<proteinExistence type="predicted"/>
<keyword evidence="2" id="KW-1185">Reference proteome</keyword>
<organism evidence="1 2">
    <name type="scientific">Muntiacus reevesi</name>
    <name type="common">Reeves' muntjac</name>
    <name type="synonym">Cervus reevesi</name>
    <dbReference type="NCBI Taxonomy" id="9886"/>
    <lineage>
        <taxon>Eukaryota</taxon>
        <taxon>Metazoa</taxon>
        <taxon>Chordata</taxon>
        <taxon>Craniata</taxon>
        <taxon>Vertebrata</taxon>
        <taxon>Euteleostomi</taxon>
        <taxon>Mammalia</taxon>
        <taxon>Eutheria</taxon>
        <taxon>Laurasiatheria</taxon>
        <taxon>Artiodactyla</taxon>
        <taxon>Ruminantia</taxon>
        <taxon>Pecora</taxon>
        <taxon>Cervidae</taxon>
        <taxon>Muntiacinae</taxon>
        <taxon>Muntiacus</taxon>
    </lineage>
</organism>
<protein>
    <submittedName>
        <fullName evidence="1">Uncharacterized protein</fullName>
    </submittedName>
</protein>
<evidence type="ECO:0000313" key="2">
    <source>
        <dbReference type="Proteomes" id="UP000326062"/>
    </source>
</evidence>
<dbReference type="EMBL" id="VCEB01000009">
    <property type="protein sequence ID" value="KAB0373076.1"/>
    <property type="molecule type" value="Genomic_DNA"/>
</dbReference>
<dbReference type="AlphaFoldDB" id="A0A5N3XIL5"/>
<evidence type="ECO:0000313" key="1">
    <source>
        <dbReference type="EMBL" id="KAB0373076.1"/>
    </source>
</evidence>
<reference evidence="1 2" key="1">
    <citation type="submission" date="2019-06" db="EMBL/GenBank/DDBJ databases">
        <title>Discovery of a novel chromosome fission-fusion reversal in muntjac.</title>
        <authorList>
            <person name="Mudd A.B."/>
            <person name="Bredeson J.V."/>
            <person name="Baum R."/>
            <person name="Hockemeyer D."/>
            <person name="Rokhsar D.S."/>
        </authorList>
    </citation>
    <scope>NUCLEOTIDE SEQUENCE [LARGE SCALE GENOMIC DNA]</scope>
    <source>
        <strain evidence="1">UCam_UCB_Mr</strain>
        <tissue evidence="1">Fibroblast cell line</tissue>
    </source>
</reference>
<dbReference type="Proteomes" id="UP000326062">
    <property type="component" value="Chromosome 11"/>
</dbReference>